<dbReference type="EMBL" id="KQ418487">
    <property type="protein sequence ID" value="KOF87129.1"/>
    <property type="molecule type" value="Genomic_DNA"/>
</dbReference>
<sequence>MIIIIIIIMIIIMMLCRENSFTWVRILNNFMYTLHIYTLSMHAQLPASTMHLHTCTLYGHFKRQKHTCMHMQAHPKQLHRFLNNF</sequence>
<reference evidence="1" key="1">
    <citation type="submission" date="2015-07" db="EMBL/GenBank/DDBJ databases">
        <title>MeaNS - Measles Nucleotide Surveillance Program.</title>
        <authorList>
            <person name="Tran T."/>
            <person name="Druce J."/>
        </authorList>
    </citation>
    <scope>NUCLEOTIDE SEQUENCE</scope>
    <source>
        <strain evidence="1">UCB-OBI-ISO-001</strain>
        <tissue evidence="1">Gonad</tissue>
    </source>
</reference>
<proteinExistence type="predicted"/>
<accession>A0A0L8HDK1</accession>
<evidence type="ECO:0000313" key="1">
    <source>
        <dbReference type="EMBL" id="KOF87129.1"/>
    </source>
</evidence>
<protein>
    <submittedName>
        <fullName evidence="1">Uncharacterized protein</fullName>
    </submittedName>
</protein>
<gene>
    <name evidence="1" type="ORF">OCBIM_22017380mg</name>
</gene>
<name>A0A0L8HDK1_OCTBM</name>
<dbReference type="AlphaFoldDB" id="A0A0L8HDK1"/>
<organism evidence="1">
    <name type="scientific">Octopus bimaculoides</name>
    <name type="common">California two-spotted octopus</name>
    <dbReference type="NCBI Taxonomy" id="37653"/>
    <lineage>
        <taxon>Eukaryota</taxon>
        <taxon>Metazoa</taxon>
        <taxon>Spiralia</taxon>
        <taxon>Lophotrochozoa</taxon>
        <taxon>Mollusca</taxon>
        <taxon>Cephalopoda</taxon>
        <taxon>Coleoidea</taxon>
        <taxon>Octopodiformes</taxon>
        <taxon>Octopoda</taxon>
        <taxon>Incirrata</taxon>
        <taxon>Octopodidae</taxon>
        <taxon>Octopus</taxon>
    </lineage>
</organism>